<dbReference type="GO" id="GO:0016757">
    <property type="term" value="F:glycosyltransferase activity"/>
    <property type="evidence" value="ECO:0007669"/>
    <property type="project" value="InterPro"/>
</dbReference>
<evidence type="ECO:0000259" key="1">
    <source>
        <dbReference type="Pfam" id="PF00534"/>
    </source>
</evidence>
<evidence type="ECO:0000313" key="2">
    <source>
        <dbReference type="EMBL" id="ANG62318.1"/>
    </source>
</evidence>
<organism evidence="2 3">
    <name type="scientific">Marinobacterium aestuarii</name>
    <dbReference type="NCBI Taxonomy" id="1821621"/>
    <lineage>
        <taxon>Bacteria</taxon>
        <taxon>Pseudomonadati</taxon>
        <taxon>Pseudomonadota</taxon>
        <taxon>Gammaproteobacteria</taxon>
        <taxon>Oceanospirillales</taxon>
        <taxon>Oceanospirillaceae</taxon>
        <taxon>Marinobacterium</taxon>
    </lineage>
</organism>
<evidence type="ECO:0000313" key="3">
    <source>
        <dbReference type="Proteomes" id="UP000078070"/>
    </source>
</evidence>
<accession>A0A1A9EXC3</accession>
<dbReference type="InterPro" id="IPR001296">
    <property type="entry name" value="Glyco_trans_1"/>
</dbReference>
<dbReference type="EMBL" id="CP015839">
    <property type="protein sequence ID" value="ANG62318.1"/>
    <property type="molecule type" value="Genomic_DNA"/>
</dbReference>
<dbReference type="Proteomes" id="UP000078070">
    <property type="component" value="Chromosome"/>
</dbReference>
<proteinExistence type="predicted"/>
<dbReference type="OrthoDB" id="9802525at2"/>
<gene>
    <name evidence="2" type="ORF">A8C75_07300</name>
</gene>
<sequence length="431" mass="48051">MKEYRLSRQITLVLKGYPRLSETFIAQEIRALELRGMKITLASLRHPTDKATHPIHDEIQAQVLYLPEYLHQEPLRVLKGWWQARRMPGYRTCLQRWWQDFRRDSSRNRLRRLGQALVLAAELPPGTEQLYAHFLHTPASVTRYCALLTGLPWSASAHAKDIWTSDTWELREKLAELAWLATCTGANHDYLQGLAADPSRVHLVYHGLDLRRFSAPPGVPQLRDARQSQDPVRLISVGRAVAKKGYDDLLNALAALPADCAWQLTHIGGGPLLSRLKQQAEALGIGERIQWLGALPQTEVLESYRASDLFVLASKIVDDGDRDGLPNVLMEAQSQGLCCLSTTISGIPELIEHQHTGWLVGPADSPALSDALQQLLQNPALRTRLGQAGQQRVQQVFDVERGIDQLAALFDLPEAPADTSTAAAQHCGCDH</sequence>
<dbReference type="GO" id="GO:1901135">
    <property type="term" value="P:carbohydrate derivative metabolic process"/>
    <property type="evidence" value="ECO:0007669"/>
    <property type="project" value="UniProtKB-ARBA"/>
</dbReference>
<dbReference type="STRING" id="1821621.A8C75_07300"/>
<dbReference type="PANTHER" id="PTHR12526">
    <property type="entry name" value="GLYCOSYLTRANSFERASE"/>
    <property type="match status" value="1"/>
</dbReference>
<name>A0A1A9EXC3_9GAMM</name>
<dbReference type="Gene3D" id="3.40.50.2000">
    <property type="entry name" value="Glycogen Phosphorylase B"/>
    <property type="match status" value="2"/>
</dbReference>
<dbReference type="KEGG" id="mars:A8C75_07300"/>
<dbReference type="SUPFAM" id="SSF53756">
    <property type="entry name" value="UDP-Glycosyltransferase/glycogen phosphorylase"/>
    <property type="match status" value="1"/>
</dbReference>
<keyword evidence="3" id="KW-1185">Reference proteome</keyword>
<feature type="domain" description="Glycosyl transferase family 1" evidence="1">
    <location>
        <begin position="229"/>
        <end position="392"/>
    </location>
</feature>
<keyword evidence="2" id="KW-0808">Transferase</keyword>
<reference evidence="3" key="1">
    <citation type="submission" date="2016-05" db="EMBL/GenBank/DDBJ databases">
        <authorList>
            <person name="Baek K."/>
            <person name="Yang S.-J."/>
        </authorList>
    </citation>
    <scope>NUCLEOTIDE SEQUENCE [LARGE SCALE GENOMIC DNA]</scope>
    <source>
        <strain evidence="3">ST58-10</strain>
    </source>
</reference>
<protein>
    <submittedName>
        <fullName evidence="2">Colanic acid biosynthesis glycosyltransferase WcaL</fullName>
    </submittedName>
</protein>
<reference evidence="2 3" key="2">
    <citation type="journal article" date="2018" name="Int. J. Syst. Evol. Microbiol.">
        <title>Marinobacterium aestuarii sp. nov., a benzene-degrading marine bacterium isolated from estuary sediment.</title>
        <authorList>
            <person name="Bae S.S."/>
            <person name="Jung J."/>
            <person name="Chung D."/>
            <person name="Baek K."/>
        </authorList>
    </citation>
    <scope>NUCLEOTIDE SEQUENCE [LARGE SCALE GENOMIC DNA]</scope>
    <source>
        <strain evidence="2 3">ST58-10</strain>
    </source>
</reference>
<dbReference type="AlphaFoldDB" id="A0A1A9EXC3"/>
<dbReference type="Pfam" id="PF00534">
    <property type="entry name" value="Glycos_transf_1"/>
    <property type="match status" value="1"/>
</dbReference>